<evidence type="ECO:0000313" key="2">
    <source>
        <dbReference type="Proteomes" id="UP000031967"/>
    </source>
</evidence>
<sequence>MKKGADGLRLGPDGKPFVIPIEVSSYYDDFIQLGELVVEQWKELGLNVTVKKIDNALWTTKNQANQLQATIYFTPGPVQWARQEWGQNMWAPLWDRWWNTGGKQGEEPPAEAKALFQAIFTLRELPLQEALVKRSDIRKNIGDYYWYYIHSEDIAAPVAVNEKLGNFSDKGWGIAQNFAGEQWFFRQ</sequence>
<organism evidence="1 2">
    <name type="scientific">Gordoniibacillus kamchatkensis</name>
    <dbReference type="NCBI Taxonomy" id="1590651"/>
    <lineage>
        <taxon>Bacteria</taxon>
        <taxon>Bacillati</taxon>
        <taxon>Bacillota</taxon>
        <taxon>Bacilli</taxon>
        <taxon>Bacillales</taxon>
        <taxon>Paenibacillaceae</taxon>
        <taxon>Gordoniibacillus</taxon>
    </lineage>
</organism>
<dbReference type="Proteomes" id="UP000031967">
    <property type="component" value="Unassembled WGS sequence"/>
</dbReference>
<name>A0ABR5AI22_9BACL</name>
<evidence type="ECO:0000313" key="1">
    <source>
        <dbReference type="EMBL" id="KIL40567.1"/>
    </source>
</evidence>
<dbReference type="EMBL" id="JXAK01000019">
    <property type="protein sequence ID" value="KIL40567.1"/>
    <property type="molecule type" value="Genomic_DNA"/>
</dbReference>
<keyword evidence="2" id="KW-1185">Reference proteome</keyword>
<accession>A0ABR5AI22</accession>
<protein>
    <recommendedName>
        <fullName evidence="3">Solute-binding protein family 5 domain-containing protein</fullName>
    </recommendedName>
</protein>
<proteinExistence type="predicted"/>
<gene>
    <name evidence="1" type="ORF">SD70_12495</name>
</gene>
<comment type="caution">
    <text evidence="1">The sequence shown here is derived from an EMBL/GenBank/DDBJ whole genome shotgun (WGS) entry which is preliminary data.</text>
</comment>
<evidence type="ECO:0008006" key="3">
    <source>
        <dbReference type="Google" id="ProtNLM"/>
    </source>
</evidence>
<reference evidence="1 2" key="1">
    <citation type="submission" date="2014-12" db="EMBL/GenBank/DDBJ databases">
        <title>Draft genome sequence of Paenibacillus kamchatkensis strain B-2647.</title>
        <authorList>
            <person name="Karlyshev A.V."/>
            <person name="Kudryashova E.B."/>
        </authorList>
    </citation>
    <scope>NUCLEOTIDE SEQUENCE [LARGE SCALE GENOMIC DNA]</scope>
    <source>
        <strain evidence="1 2">VKM B-2647</strain>
    </source>
</reference>
<dbReference type="SUPFAM" id="SSF53850">
    <property type="entry name" value="Periplasmic binding protein-like II"/>
    <property type="match status" value="1"/>
</dbReference>
<dbReference type="Gene3D" id="3.10.105.10">
    <property type="entry name" value="Dipeptide-binding Protein, Domain 3"/>
    <property type="match status" value="1"/>
</dbReference>